<evidence type="ECO:0000256" key="3">
    <source>
        <dbReference type="ARBA" id="ARBA00022723"/>
    </source>
</evidence>
<dbReference type="AlphaFoldDB" id="A0A7Y4JQ88"/>
<evidence type="ECO:0000313" key="9">
    <source>
        <dbReference type="Proteomes" id="UP000528460"/>
    </source>
</evidence>
<keyword evidence="4 6" id="KW-0862">Zinc</keyword>
<accession>A0A7Y4JQ88</accession>
<evidence type="ECO:0000256" key="6">
    <source>
        <dbReference type="HAMAP-Rule" id="MF_01871"/>
    </source>
</evidence>
<evidence type="ECO:0000313" key="8">
    <source>
        <dbReference type="EMBL" id="NOK09195.1"/>
    </source>
</evidence>
<gene>
    <name evidence="6" type="primary">dabA</name>
    <name evidence="8" type="ORF">HNS30_09145</name>
</gene>
<feature type="binding site" evidence="6">
    <location>
        <position position="350"/>
    </location>
    <ligand>
        <name>Zn(2+)</name>
        <dbReference type="ChEBI" id="CHEBI:29105"/>
    </ligand>
</feature>
<evidence type="ECO:0000256" key="4">
    <source>
        <dbReference type="ARBA" id="ARBA00022833"/>
    </source>
</evidence>
<dbReference type="RefSeq" id="WP_171413402.1">
    <property type="nucleotide sequence ID" value="NZ_JABFJW010000051.1"/>
</dbReference>
<evidence type="ECO:0000256" key="1">
    <source>
        <dbReference type="ARBA" id="ARBA00022448"/>
    </source>
</evidence>
<comment type="cofactor">
    <cofactor evidence="6">
        <name>Zn(2+)</name>
        <dbReference type="ChEBI" id="CHEBI:29105"/>
    </cofactor>
</comment>
<evidence type="ECO:0000256" key="7">
    <source>
        <dbReference type="SAM" id="MobiDB-lite"/>
    </source>
</evidence>
<protein>
    <recommendedName>
        <fullName evidence="6">Probable inorganic carbon transporter subunit DabA</fullName>
    </recommendedName>
</protein>
<dbReference type="PANTHER" id="PTHR38344">
    <property type="entry name" value="UPF0753 PROTEIN AQ_863"/>
    <property type="match status" value="1"/>
</dbReference>
<dbReference type="PANTHER" id="PTHR38344:SF1">
    <property type="entry name" value="INORGANIC CARBON TRANSPORTER SUBUNIT DABA-RELATED"/>
    <property type="match status" value="1"/>
</dbReference>
<comment type="subunit">
    <text evidence="6">Forms a complex with DabB.</text>
</comment>
<feature type="binding site" evidence="6">
    <location>
        <position position="348"/>
    </location>
    <ligand>
        <name>Zn(2+)</name>
        <dbReference type="ChEBI" id="CHEBI:29105"/>
    </ligand>
</feature>
<feature type="binding site" evidence="6">
    <location>
        <position position="522"/>
    </location>
    <ligand>
        <name>Zn(2+)</name>
        <dbReference type="ChEBI" id="CHEBI:29105"/>
    </ligand>
</feature>
<sequence>MSTPNAAAMARSQEPSVTSASHDPRLDEVFQRACARIAPTWPLDRFIAVNPFWGLIDSRLPEVAARLQSLSGAQLLMPRSWYRQAYREGRLRDEHLQAALDASDSTASLTHLRALLEQDEPAPTTRARVVDVVDAGRDLVHEASWRGFITQSISQFCAGYFDEGQAQLGPARDRGLYASWRQHAMTDRSPALLMRATSYRRHASALPATARELAQTALAALEVPPREQENYLWSLLLEQNGWASWCAYRRWTARLQGSDDDTLHDLAAIRLAWEWMLYRAGGDAVARCWKTAMANWTQVDAAAAASRASDWLLQAALEIAWREPVLRALPAGLRTPRRTAPSVQAVFCIDVRSEVFRRALEAIAPSAHTLGFAGFFGVPMDYQPLGAAAARPQLPGLLAPRLRASDTGLGPDAETRRARHFDLAAAWRTFKTDALSTFTFVEALGLTYAGKLVRDSLGLGGAQRLDSVGLSREMDARRKPRVSGAVDGGPLEPEARCDLAAGMLRGMSLTHDFARFVLLVGHGSATRNNPHAAGLDCGACCGQTGEVNARAAAALLNEPEVRKGLAQRGIHVPESTWFVAALHHTTTDEVELFDGDEAPQSHRVDLDALQTWLAEAGARARTERARLLGLEGVGPSRLHQAIRARTTDWAQVRAEWGLVNNAAFIVAPREHCRHLDLQGRSFLHEYRHQEDEGFAVLELIMTAPMVVTHWINFQYYASTVDNARYGSGDKVLHNVVGGHLGVFEGNGGDLRIGLPMQSLHDGERWVHTPLRLSVFIEAPRAAIAAVLDKHAHVQALVTNGWLSLFQIDEEECAIHALRGGRWHRETPSSAPAPTQSA</sequence>
<feature type="binding site" evidence="6">
    <location>
        <position position="537"/>
    </location>
    <ligand>
        <name>Zn(2+)</name>
        <dbReference type="ChEBI" id="CHEBI:29105"/>
    </ligand>
</feature>
<feature type="region of interest" description="Disordered" evidence="7">
    <location>
        <begin position="1"/>
        <end position="24"/>
    </location>
</feature>
<evidence type="ECO:0000256" key="2">
    <source>
        <dbReference type="ARBA" id="ARBA00022475"/>
    </source>
</evidence>
<evidence type="ECO:0000256" key="5">
    <source>
        <dbReference type="ARBA" id="ARBA00023136"/>
    </source>
</evidence>
<dbReference type="Proteomes" id="UP000528460">
    <property type="component" value="Unassembled WGS sequence"/>
</dbReference>
<dbReference type="HAMAP" id="MF_01871">
    <property type="entry name" value="DabA"/>
    <property type="match status" value="1"/>
</dbReference>
<dbReference type="InterPro" id="IPR018752">
    <property type="entry name" value="DabA"/>
</dbReference>
<organism evidence="8 9">
    <name type="scientific">Corallococcus exercitus</name>
    <dbReference type="NCBI Taxonomy" id="2316736"/>
    <lineage>
        <taxon>Bacteria</taxon>
        <taxon>Pseudomonadati</taxon>
        <taxon>Myxococcota</taxon>
        <taxon>Myxococcia</taxon>
        <taxon>Myxococcales</taxon>
        <taxon>Cystobacterineae</taxon>
        <taxon>Myxococcaceae</taxon>
        <taxon>Corallococcus</taxon>
    </lineage>
</organism>
<comment type="caution">
    <text evidence="8">The sequence shown here is derived from an EMBL/GenBank/DDBJ whole genome shotgun (WGS) entry which is preliminary data.</text>
</comment>
<dbReference type="EMBL" id="JABFJW010000051">
    <property type="protein sequence ID" value="NOK09195.1"/>
    <property type="molecule type" value="Genomic_DNA"/>
</dbReference>
<dbReference type="GO" id="GO:0008270">
    <property type="term" value="F:zinc ion binding"/>
    <property type="evidence" value="ECO:0007669"/>
    <property type="project" value="UniProtKB-UniRule"/>
</dbReference>
<reference evidence="8 9" key="1">
    <citation type="submission" date="2020-05" db="EMBL/GenBank/DDBJ databases">
        <authorList>
            <person name="Whitworth D."/>
        </authorList>
    </citation>
    <scope>NUCLEOTIDE SEQUENCE [LARGE SCALE GENOMIC DNA]</scope>
    <source>
        <strain evidence="8 9">CA046A</strain>
    </source>
</reference>
<keyword evidence="1 6" id="KW-0813">Transport</keyword>
<name>A0A7Y4JQ88_9BACT</name>
<keyword evidence="5 6" id="KW-0472">Membrane</keyword>
<comment type="function">
    <text evidence="6">Part of an energy-coupled inorganic carbon pump.</text>
</comment>
<keyword evidence="2 6" id="KW-1003">Cell membrane</keyword>
<keyword evidence="3 6" id="KW-0479">Metal-binding</keyword>
<dbReference type="Pfam" id="PF10070">
    <property type="entry name" value="DabA"/>
    <property type="match status" value="1"/>
</dbReference>
<comment type="subcellular location">
    <subcellularLocation>
        <location evidence="6">Cell membrane</location>
        <topology evidence="6">Peripheral membrane protein</topology>
    </subcellularLocation>
</comment>
<proteinExistence type="inferred from homology"/>
<comment type="similarity">
    <text evidence="6">Belongs to the inorganic carbon transporter (TC 9.A.2) DabA family.</text>
</comment>
<dbReference type="GO" id="GO:0005886">
    <property type="term" value="C:plasma membrane"/>
    <property type="evidence" value="ECO:0007669"/>
    <property type="project" value="UniProtKB-SubCell"/>
</dbReference>